<comment type="caution">
    <text evidence="2">The sequence shown here is derived from an EMBL/GenBank/DDBJ whole genome shotgun (WGS) entry which is preliminary data.</text>
</comment>
<feature type="compositionally biased region" description="Polar residues" evidence="1">
    <location>
        <begin position="86"/>
        <end position="95"/>
    </location>
</feature>
<dbReference type="EMBL" id="BLXT01001484">
    <property type="protein sequence ID" value="GFN85892.1"/>
    <property type="molecule type" value="Genomic_DNA"/>
</dbReference>
<sequence length="104" mass="10578">MHSDVIIRVLSHEPIRCGSAATLTNAMLQFDTAAAAAAAAAASVAPAVAAACSGLNHFTPAMYSHQNVAAVHPSLSTPGEGLAPKSQRNPGTPCTLTIWGRKSD</sequence>
<name>A0AAV3YTM6_9GAST</name>
<proteinExistence type="predicted"/>
<accession>A0AAV3YTM6</accession>
<keyword evidence="3" id="KW-1185">Reference proteome</keyword>
<reference evidence="2 3" key="1">
    <citation type="journal article" date="2021" name="Elife">
        <title>Chloroplast acquisition without the gene transfer in kleptoplastic sea slugs, Plakobranchus ocellatus.</title>
        <authorList>
            <person name="Maeda T."/>
            <person name="Takahashi S."/>
            <person name="Yoshida T."/>
            <person name="Shimamura S."/>
            <person name="Takaki Y."/>
            <person name="Nagai Y."/>
            <person name="Toyoda A."/>
            <person name="Suzuki Y."/>
            <person name="Arimoto A."/>
            <person name="Ishii H."/>
            <person name="Satoh N."/>
            <person name="Nishiyama T."/>
            <person name="Hasebe M."/>
            <person name="Maruyama T."/>
            <person name="Minagawa J."/>
            <person name="Obokata J."/>
            <person name="Shigenobu S."/>
        </authorList>
    </citation>
    <scope>NUCLEOTIDE SEQUENCE [LARGE SCALE GENOMIC DNA]</scope>
</reference>
<feature type="region of interest" description="Disordered" evidence="1">
    <location>
        <begin position="74"/>
        <end position="104"/>
    </location>
</feature>
<organism evidence="2 3">
    <name type="scientific">Plakobranchus ocellatus</name>
    <dbReference type="NCBI Taxonomy" id="259542"/>
    <lineage>
        <taxon>Eukaryota</taxon>
        <taxon>Metazoa</taxon>
        <taxon>Spiralia</taxon>
        <taxon>Lophotrochozoa</taxon>
        <taxon>Mollusca</taxon>
        <taxon>Gastropoda</taxon>
        <taxon>Heterobranchia</taxon>
        <taxon>Euthyneura</taxon>
        <taxon>Panpulmonata</taxon>
        <taxon>Sacoglossa</taxon>
        <taxon>Placobranchoidea</taxon>
        <taxon>Plakobranchidae</taxon>
        <taxon>Plakobranchus</taxon>
    </lineage>
</organism>
<dbReference type="AlphaFoldDB" id="A0AAV3YTM6"/>
<dbReference type="Proteomes" id="UP000735302">
    <property type="component" value="Unassembled WGS sequence"/>
</dbReference>
<evidence type="ECO:0000256" key="1">
    <source>
        <dbReference type="SAM" id="MobiDB-lite"/>
    </source>
</evidence>
<evidence type="ECO:0000313" key="3">
    <source>
        <dbReference type="Proteomes" id="UP000735302"/>
    </source>
</evidence>
<gene>
    <name evidence="2" type="ORF">PoB_001239800</name>
</gene>
<protein>
    <submittedName>
        <fullName evidence="2">Uncharacterized protein</fullName>
    </submittedName>
</protein>
<evidence type="ECO:0000313" key="2">
    <source>
        <dbReference type="EMBL" id="GFN85892.1"/>
    </source>
</evidence>